<keyword evidence="1" id="KW-0175">Coiled coil</keyword>
<gene>
    <name evidence="2" type="ORF">BSZ19_19765</name>
</gene>
<evidence type="ECO:0000256" key="1">
    <source>
        <dbReference type="SAM" id="Coils"/>
    </source>
</evidence>
<accession>A0A1Y2JMN6</accession>
<organism evidence="2 3">
    <name type="scientific">Bradyrhizobium japonicum</name>
    <dbReference type="NCBI Taxonomy" id="375"/>
    <lineage>
        <taxon>Bacteria</taxon>
        <taxon>Pseudomonadati</taxon>
        <taxon>Pseudomonadota</taxon>
        <taxon>Alphaproteobacteria</taxon>
        <taxon>Hyphomicrobiales</taxon>
        <taxon>Nitrobacteraceae</taxon>
        <taxon>Bradyrhizobium</taxon>
    </lineage>
</organism>
<feature type="coiled-coil region" evidence="1">
    <location>
        <begin position="53"/>
        <end position="80"/>
    </location>
</feature>
<reference evidence="2 3" key="1">
    <citation type="submission" date="2017-03" db="EMBL/GenBank/DDBJ databases">
        <title>Whole genome sequences of fourteen strains of Bradyrhizobium canariense and one strain of Bradyrhizobium japonicum isolated from Lupinus (Papilionoideae: Genisteae) species in Algeria.</title>
        <authorList>
            <person name="Crovadore J."/>
            <person name="Chekireb D."/>
            <person name="Brachmann A."/>
            <person name="Chablais R."/>
            <person name="Cochard B."/>
            <person name="Lefort F."/>
        </authorList>
    </citation>
    <scope>NUCLEOTIDE SEQUENCE [LARGE SCALE GENOMIC DNA]</scope>
    <source>
        <strain evidence="2 3">UBMA197</strain>
    </source>
</reference>
<comment type="caution">
    <text evidence="2">The sequence shown here is derived from an EMBL/GenBank/DDBJ whole genome shotgun (WGS) entry which is preliminary data.</text>
</comment>
<dbReference type="RefSeq" id="WP_085401336.1">
    <property type="nucleotide sequence ID" value="NZ_NAFL01000251.1"/>
</dbReference>
<evidence type="ECO:0000313" key="2">
    <source>
        <dbReference type="EMBL" id="OSJ32085.1"/>
    </source>
</evidence>
<protein>
    <submittedName>
        <fullName evidence="2">Uncharacterized protein</fullName>
    </submittedName>
</protein>
<sequence>MEEFRSIVARFPQREFDIRRRYAHDASFRAICADYQEATRALRHWRQAAKEGNPEGQRRAEEYNNLVIELEQEALEHLDRP</sequence>
<dbReference type="AlphaFoldDB" id="A0A1Y2JMN6"/>
<name>A0A1Y2JMN6_BRAJP</name>
<dbReference type="EMBL" id="NAFL01000251">
    <property type="protein sequence ID" value="OSJ32085.1"/>
    <property type="molecule type" value="Genomic_DNA"/>
</dbReference>
<proteinExistence type="predicted"/>
<dbReference type="Proteomes" id="UP000193335">
    <property type="component" value="Unassembled WGS sequence"/>
</dbReference>
<evidence type="ECO:0000313" key="3">
    <source>
        <dbReference type="Proteomes" id="UP000193335"/>
    </source>
</evidence>